<dbReference type="EMBL" id="CAAALY010093057">
    <property type="protein sequence ID" value="VEL28189.1"/>
    <property type="molecule type" value="Genomic_DNA"/>
</dbReference>
<organism evidence="2 3">
    <name type="scientific">Protopolystoma xenopodis</name>
    <dbReference type="NCBI Taxonomy" id="117903"/>
    <lineage>
        <taxon>Eukaryota</taxon>
        <taxon>Metazoa</taxon>
        <taxon>Spiralia</taxon>
        <taxon>Lophotrochozoa</taxon>
        <taxon>Platyhelminthes</taxon>
        <taxon>Monogenea</taxon>
        <taxon>Polyopisthocotylea</taxon>
        <taxon>Polystomatidea</taxon>
        <taxon>Polystomatidae</taxon>
        <taxon>Protopolystoma</taxon>
    </lineage>
</organism>
<accession>A0A448X4Z4</accession>
<comment type="caution">
    <text evidence="2">The sequence shown here is derived from an EMBL/GenBank/DDBJ whole genome shotgun (WGS) entry which is preliminary data.</text>
</comment>
<name>A0A448X4Z4_9PLAT</name>
<gene>
    <name evidence="2" type="ORF">PXEA_LOCUS21629</name>
</gene>
<proteinExistence type="predicted"/>
<evidence type="ECO:0000313" key="3">
    <source>
        <dbReference type="Proteomes" id="UP000784294"/>
    </source>
</evidence>
<dbReference type="Proteomes" id="UP000784294">
    <property type="component" value="Unassembled WGS sequence"/>
</dbReference>
<evidence type="ECO:0000256" key="1">
    <source>
        <dbReference type="SAM" id="MobiDB-lite"/>
    </source>
</evidence>
<protein>
    <submittedName>
        <fullName evidence="2">Uncharacterized protein</fullName>
    </submittedName>
</protein>
<evidence type="ECO:0000313" key="2">
    <source>
        <dbReference type="EMBL" id="VEL28189.1"/>
    </source>
</evidence>
<keyword evidence="3" id="KW-1185">Reference proteome</keyword>
<feature type="region of interest" description="Disordered" evidence="1">
    <location>
        <begin position="85"/>
        <end position="120"/>
    </location>
</feature>
<dbReference type="AlphaFoldDB" id="A0A448X4Z4"/>
<reference evidence="2" key="1">
    <citation type="submission" date="2018-11" db="EMBL/GenBank/DDBJ databases">
        <authorList>
            <consortium name="Pathogen Informatics"/>
        </authorList>
    </citation>
    <scope>NUCLEOTIDE SEQUENCE</scope>
</reference>
<sequence>MPSCPARSLYMPTSANDSARDRRASFCSAPIRSDSHTRTKSHLHRYTAQLGLSIIKLPEITGPRSSDPDLWFPIQLTKGLINHSEATTISQLPSPPPSDLSANAPTHPQPHPNPYGRICQ</sequence>
<feature type="region of interest" description="Disordered" evidence="1">
    <location>
        <begin position="1"/>
        <end position="23"/>
    </location>
</feature>